<organism evidence="1 2">
    <name type="scientific">Tolypothrix bouteillei VB521301</name>
    <dbReference type="NCBI Taxonomy" id="1479485"/>
    <lineage>
        <taxon>Bacteria</taxon>
        <taxon>Bacillati</taxon>
        <taxon>Cyanobacteriota</taxon>
        <taxon>Cyanophyceae</taxon>
        <taxon>Nostocales</taxon>
        <taxon>Tolypothrichaceae</taxon>
        <taxon>Tolypothrix</taxon>
    </lineage>
</organism>
<proteinExistence type="predicted"/>
<dbReference type="OrthoDB" id="1493607at2"/>
<sequence length="81" mass="9442">MSNIFLHSFVKLLSALPSLQRAIALDRTNRYKDAWNTVSSVWRNDELRYSDSEGKEEESQRFIQAVKILHQFLLAKQDEAS</sequence>
<dbReference type="EMBL" id="JHEG04000001">
    <property type="protein sequence ID" value="KAF3888079.1"/>
    <property type="molecule type" value="Genomic_DNA"/>
</dbReference>
<evidence type="ECO:0000313" key="1">
    <source>
        <dbReference type="EMBL" id="KAF3888079.1"/>
    </source>
</evidence>
<protein>
    <submittedName>
        <fullName evidence="1">Uncharacterized protein</fullName>
    </submittedName>
</protein>
<dbReference type="RefSeq" id="WP_050045250.1">
    <property type="nucleotide sequence ID" value="NZ_JHEG04000001.1"/>
</dbReference>
<evidence type="ECO:0000313" key="2">
    <source>
        <dbReference type="Proteomes" id="UP000029738"/>
    </source>
</evidence>
<name>A0A8S9T9D7_9CYAN</name>
<dbReference type="Proteomes" id="UP000029738">
    <property type="component" value="Unassembled WGS sequence"/>
</dbReference>
<dbReference type="AlphaFoldDB" id="A0A8S9T9D7"/>
<comment type="caution">
    <text evidence="1">The sequence shown here is derived from an EMBL/GenBank/DDBJ whole genome shotgun (WGS) entry which is preliminary data.</text>
</comment>
<accession>A0A8S9T9D7</accession>
<keyword evidence="2" id="KW-1185">Reference proteome</keyword>
<reference evidence="1" key="1">
    <citation type="journal article" date="2015" name="Genome Announc.">
        <title>Draft Genome Sequence of Tolypothrix boutellei Strain VB521301.</title>
        <authorList>
            <person name="Chandrababunaidu M.M."/>
            <person name="Singh D."/>
            <person name="Sen D."/>
            <person name="Bhan S."/>
            <person name="Das S."/>
            <person name="Gupta A."/>
            <person name="Adhikary S.P."/>
            <person name="Tripathy S."/>
        </authorList>
    </citation>
    <scope>NUCLEOTIDE SEQUENCE</scope>
    <source>
        <strain evidence="1">VB521301</strain>
    </source>
</reference>
<reference evidence="1" key="2">
    <citation type="submission" date="2019-11" db="EMBL/GenBank/DDBJ databases">
        <title>Improved Assembly of Tolypothrix boutellei genome.</title>
        <authorList>
            <person name="Sarangi A.N."/>
            <person name="Mukherjee M."/>
            <person name="Ghosh S."/>
            <person name="Singh D."/>
            <person name="Das A."/>
            <person name="Kant S."/>
            <person name="Prusty A."/>
            <person name="Tripathy S."/>
        </authorList>
    </citation>
    <scope>NUCLEOTIDE SEQUENCE</scope>
    <source>
        <strain evidence="1">VB521301</strain>
    </source>
</reference>
<gene>
    <name evidence="1" type="ORF">DA73_0400023235</name>
</gene>